<dbReference type="PANTHER" id="PTHR43471:SF3">
    <property type="entry name" value="ABC TRANSPORTER PERMEASE PROTEIN NATB"/>
    <property type="match status" value="1"/>
</dbReference>
<accession>A0ABW0L190</accession>
<dbReference type="InterPro" id="IPR013525">
    <property type="entry name" value="ABC2_TM"/>
</dbReference>
<comment type="subcellular location">
    <subcellularLocation>
        <location evidence="1">Membrane</location>
        <topology evidence="1">Multi-pass membrane protein</topology>
    </subcellularLocation>
</comment>
<organism evidence="7 8">
    <name type="scientific">Massilia niabensis</name>
    <dbReference type="NCBI Taxonomy" id="544910"/>
    <lineage>
        <taxon>Bacteria</taxon>
        <taxon>Pseudomonadati</taxon>
        <taxon>Pseudomonadota</taxon>
        <taxon>Betaproteobacteria</taxon>
        <taxon>Burkholderiales</taxon>
        <taxon>Oxalobacteraceae</taxon>
        <taxon>Telluria group</taxon>
        <taxon>Massilia</taxon>
    </lineage>
</organism>
<evidence type="ECO:0000313" key="7">
    <source>
        <dbReference type="EMBL" id="MFC5458631.1"/>
    </source>
</evidence>
<feature type="domain" description="ABC-2 type transporter transmembrane" evidence="6">
    <location>
        <begin position="31"/>
        <end position="381"/>
    </location>
</feature>
<feature type="transmembrane region" description="Helical" evidence="5">
    <location>
        <begin position="315"/>
        <end position="343"/>
    </location>
</feature>
<sequence>MKPRLKPAFLTIFIKELRETLREKRTVGLLVLVTLMYPVMFGILMQQLIDRATRSEREGVELAVIGPGKAPTLMAQLKQKNITVRDTAPMDEPAIEALLQKGKVVGVLRLSDKFAENYTAMRPARIELWYDSAAEKGAQRREVEDVLQAYSSNVASARLLAHGVSPATLAPIEVQRYDTGTNASRSAGLIGGMLSMLFFPAFFCGMSAAVDSTAGERERRSLEVLMAQPARAWEIVTGKWLMAGTLAVAGLTLELILAHVVLSWIPLEELGMSWSLNWFDVTLVCIVAVPLALLAAALQIALAMNAKSFKEAQSVLSIVLLLPMLPGVVVSMMELKTSLWMYAVPMLSNQTLLREMSKGVEVGALPFLLTFISAALPVLVVVAFASWRMKSERYVLAV</sequence>
<evidence type="ECO:0000256" key="4">
    <source>
        <dbReference type="ARBA" id="ARBA00023136"/>
    </source>
</evidence>
<feature type="transmembrane region" description="Helical" evidence="5">
    <location>
        <begin position="363"/>
        <end position="385"/>
    </location>
</feature>
<dbReference type="EMBL" id="JBHSMU010000003">
    <property type="protein sequence ID" value="MFC5458631.1"/>
    <property type="molecule type" value="Genomic_DNA"/>
</dbReference>
<feature type="transmembrane region" description="Helical" evidence="5">
    <location>
        <begin position="281"/>
        <end position="303"/>
    </location>
</feature>
<keyword evidence="4 5" id="KW-0472">Membrane</keyword>
<keyword evidence="8" id="KW-1185">Reference proteome</keyword>
<feature type="transmembrane region" description="Helical" evidence="5">
    <location>
        <begin position="27"/>
        <end position="49"/>
    </location>
</feature>
<evidence type="ECO:0000256" key="5">
    <source>
        <dbReference type="SAM" id="Phobius"/>
    </source>
</evidence>
<keyword evidence="3 5" id="KW-1133">Transmembrane helix</keyword>
<evidence type="ECO:0000256" key="3">
    <source>
        <dbReference type="ARBA" id="ARBA00022989"/>
    </source>
</evidence>
<name>A0ABW0L190_9BURK</name>
<keyword evidence="2 5" id="KW-0812">Transmembrane</keyword>
<dbReference type="RefSeq" id="WP_379779651.1">
    <property type="nucleotide sequence ID" value="NZ_JBHSMU010000003.1"/>
</dbReference>
<feature type="transmembrane region" description="Helical" evidence="5">
    <location>
        <begin position="240"/>
        <end position="261"/>
    </location>
</feature>
<evidence type="ECO:0000256" key="2">
    <source>
        <dbReference type="ARBA" id="ARBA00022692"/>
    </source>
</evidence>
<gene>
    <name evidence="7" type="ORF">ACFPN5_02250</name>
</gene>
<evidence type="ECO:0000256" key="1">
    <source>
        <dbReference type="ARBA" id="ARBA00004141"/>
    </source>
</evidence>
<dbReference type="PANTHER" id="PTHR43471">
    <property type="entry name" value="ABC TRANSPORTER PERMEASE"/>
    <property type="match status" value="1"/>
</dbReference>
<protein>
    <submittedName>
        <fullName evidence="7">ABC transporter permease</fullName>
    </submittedName>
</protein>
<evidence type="ECO:0000313" key="8">
    <source>
        <dbReference type="Proteomes" id="UP001596050"/>
    </source>
</evidence>
<proteinExistence type="predicted"/>
<dbReference type="Pfam" id="PF12698">
    <property type="entry name" value="ABC2_membrane_3"/>
    <property type="match status" value="1"/>
</dbReference>
<feature type="transmembrane region" description="Helical" evidence="5">
    <location>
        <begin position="187"/>
        <end position="210"/>
    </location>
</feature>
<reference evidence="8" key="1">
    <citation type="journal article" date="2019" name="Int. J. Syst. Evol. Microbiol.">
        <title>The Global Catalogue of Microorganisms (GCM) 10K type strain sequencing project: providing services to taxonomists for standard genome sequencing and annotation.</title>
        <authorList>
            <consortium name="The Broad Institute Genomics Platform"/>
            <consortium name="The Broad Institute Genome Sequencing Center for Infectious Disease"/>
            <person name="Wu L."/>
            <person name="Ma J."/>
        </authorList>
    </citation>
    <scope>NUCLEOTIDE SEQUENCE [LARGE SCALE GENOMIC DNA]</scope>
    <source>
        <strain evidence="8">KACC 12649</strain>
    </source>
</reference>
<comment type="caution">
    <text evidence="7">The sequence shown here is derived from an EMBL/GenBank/DDBJ whole genome shotgun (WGS) entry which is preliminary data.</text>
</comment>
<evidence type="ECO:0000259" key="6">
    <source>
        <dbReference type="Pfam" id="PF12698"/>
    </source>
</evidence>
<dbReference type="Proteomes" id="UP001596050">
    <property type="component" value="Unassembled WGS sequence"/>
</dbReference>